<evidence type="ECO:0000256" key="1">
    <source>
        <dbReference type="ARBA" id="ARBA00001946"/>
    </source>
</evidence>
<evidence type="ECO:0000256" key="11">
    <source>
        <dbReference type="RuleBase" id="RU003783"/>
    </source>
</evidence>
<dbReference type="Gene3D" id="1.10.20.140">
    <property type="match status" value="1"/>
</dbReference>
<dbReference type="PANTHER" id="PTHR11088">
    <property type="entry name" value="TRNA DIMETHYLALLYLTRANSFERASE"/>
    <property type="match status" value="1"/>
</dbReference>
<evidence type="ECO:0000256" key="8">
    <source>
        <dbReference type="ARBA" id="ARBA00022842"/>
    </source>
</evidence>
<dbReference type="GO" id="GO:0052381">
    <property type="term" value="F:tRNA dimethylallyltransferase activity"/>
    <property type="evidence" value="ECO:0007669"/>
    <property type="project" value="UniProtKB-EC"/>
</dbReference>
<accession>A0ABW2V7H5</accession>
<protein>
    <recommendedName>
        <fullName evidence="10">tRNA dimethylallyltransferase</fullName>
        <ecNumber evidence="10">2.5.1.75</ecNumber>
    </recommendedName>
    <alternativeName>
        <fullName evidence="10">Dimethylallyl diphosphate:tRNA dimethylallyltransferase</fullName>
        <shortName evidence="10">DMAPP:tRNA dimethylallyltransferase</shortName>
        <shortName evidence="10">DMATase</shortName>
    </alternativeName>
    <alternativeName>
        <fullName evidence="10">Isopentenyl-diphosphate:tRNA isopentenyltransferase</fullName>
        <shortName evidence="10">IPP transferase</shortName>
        <shortName evidence="10">IPPT</shortName>
        <shortName evidence="10">IPTase</shortName>
    </alternativeName>
</protein>
<dbReference type="EC" id="2.5.1.75" evidence="10"/>
<evidence type="ECO:0000313" key="15">
    <source>
        <dbReference type="Proteomes" id="UP001596528"/>
    </source>
</evidence>
<keyword evidence="15" id="KW-1185">Reference proteome</keyword>
<sequence length="325" mass="37017">MTMDKPDGKPPLLAIVGPTAVGKTALSLTLAERLNGEIVSGDSMQVYRRMDIGTAKATPAERARVRHHLIDIKNPDEPFSVAEFQTLARKAIEDIGSRGKLPILVGGTGLYVESLCYGYDFPERATDEAYREKLREYGREHGTQALWDKLREVDPDTAGRLHANDERRIIRALEVYHATGERLSDQLRKQRRESPYRLCLIGLTMEREQLYRRIGERVDAMIREGLVGEVRSLLAAGWPPNATAFQGIGYKEIVPYLEGRMSLEEAVELLKRDTRRFAKRQLSWFRHMKEIEWVDVTRIENFTAHLERIHAIIASKLGIVGDRGR</sequence>
<evidence type="ECO:0000256" key="4">
    <source>
        <dbReference type="ARBA" id="ARBA00022679"/>
    </source>
</evidence>
<evidence type="ECO:0000256" key="9">
    <source>
        <dbReference type="ARBA" id="ARBA00049563"/>
    </source>
</evidence>
<dbReference type="InterPro" id="IPR018022">
    <property type="entry name" value="IPT"/>
</dbReference>
<comment type="caution">
    <text evidence="14">The sequence shown here is derived from an EMBL/GenBank/DDBJ whole genome shotgun (WGS) entry which is preliminary data.</text>
</comment>
<feature type="region of interest" description="Interaction with substrate tRNA" evidence="10">
    <location>
        <begin position="42"/>
        <end position="45"/>
    </location>
</feature>
<dbReference type="InterPro" id="IPR039657">
    <property type="entry name" value="Dimethylallyltransferase"/>
</dbReference>
<comment type="catalytic activity">
    <reaction evidence="9 10 11">
        <text>adenosine(37) in tRNA + dimethylallyl diphosphate = N(6)-dimethylallyladenosine(37) in tRNA + diphosphate</text>
        <dbReference type="Rhea" id="RHEA:26482"/>
        <dbReference type="Rhea" id="RHEA-COMP:10162"/>
        <dbReference type="Rhea" id="RHEA-COMP:10375"/>
        <dbReference type="ChEBI" id="CHEBI:33019"/>
        <dbReference type="ChEBI" id="CHEBI:57623"/>
        <dbReference type="ChEBI" id="CHEBI:74411"/>
        <dbReference type="ChEBI" id="CHEBI:74415"/>
        <dbReference type="EC" id="2.5.1.75"/>
    </reaction>
</comment>
<comment type="subunit">
    <text evidence="10">Monomer.</text>
</comment>
<feature type="binding site" evidence="10">
    <location>
        <begin position="17"/>
        <end position="24"/>
    </location>
    <ligand>
        <name>ATP</name>
        <dbReference type="ChEBI" id="CHEBI:30616"/>
    </ligand>
</feature>
<evidence type="ECO:0000256" key="5">
    <source>
        <dbReference type="ARBA" id="ARBA00022694"/>
    </source>
</evidence>
<evidence type="ECO:0000256" key="6">
    <source>
        <dbReference type="ARBA" id="ARBA00022741"/>
    </source>
</evidence>
<evidence type="ECO:0000256" key="7">
    <source>
        <dbReference type="ARBA" id="ARBA00022840"/>
    </source>
</evidence>
<keyword evidence="7 10" id="KW-0067">ATP-binding</keyword>
<dbReference type="Proteomes" id="UP001596528">
    <property type="component" value="Unassembled WGS sequence"/>
</dbReference>
<comment type="function">
    <text evidence="2 10 12">Catalyzes the transfer of a dimethylallyl group onto the adenine at position 37 in tRNAs that read codons beginning with uridine, leading to the formation of N6-(dimethylallyl)adenosine (i(6)A).</text>
</comment>
<feature type="binding site" evidence="10">
    <location>
        <begin position="19"/>
        <end position="24"/>
    </location>
    <ligand>
        <name>substrate</name>
    </ligand>
</feature>
<gene>
    <name evidence="10 14" type="primary">miaA</name>
    <name evidence="14" type="ORF">ACFQWB_12900</name>
</gene>
<keyword evidence="5 10" id="KW-0819">tRNA processing</keyword>
<feature type="site" description="Interaction with substrate tRNA" evidence="10">
    <location>
        <position position="131"/>
    </location>
</feature>
<comment type="caution">
    <text evidence="10">Lacks conserved residue(s) required for the propagation of feature annotation.</text>
</comment>
<dbReference type="NCBIfam" id="TIGR00174">
    <property type="entry name" value="miaA"/>
    <property type="match status" value="1"/>
</dbReference>
<name>A0ABW2V7H5_9BACL</name>
<comment type="similarity">
    <text evidence="3 10 13">Belongs to the IPP transferase family.</text>
</comment>
<dbReference type="HAMAP" id="MF_00185">
    <property type="entry name" value="IPP_trans"/>
    <property type="match status" value="1"/>
</dbReference>
<reference evidence="15" key="1">
    <citation type="journal article" date="2019" name="Int. J. Syst. Evol. Microbiol.">
        <title>The Global Catalogue of Microorganisms (GCM) 10K type strain sequencing project: providing services to taxonomists for standard genome sequencing and annotation.</title>
        <authorList>
            <consortium name="The Broad Institute Genomics Platform"/>
            <consortium name="The Broad Institute Genome Sequencing Center for Infectious Disease"/>
            <person name="Wu L."/>
            <person name="Ma J."/>
        </authorList>
    </citation>
    <scope>NUCLEOTIDE SEQUENCE [LARGE SCALE GENOMIC DNA]</scope>
    <source>
        <strain evidence="15">JCM 18657</strain>
    </source>
</reference>
<keyword evidence="4 10" id="KW-0808">Transferase</keyword>
<keyword evidence="8 10" id="KW-0460">Magnesium</keyword>
<evidence type="ECO:0000256" key="10">
    <source>
        <dbReference type="HAMAP-Rule" id="MF_00185"/>
    </source>
</evidence>
<evidence type="ECO:0000256" key="3">
    <source>
        <dbReference type="ARBA" id="ARBA00005842"/>
    </source>
</evidence>
<evidence type="ECO:0000256" key="2">
    <source>
        <dbReference type="ARBA" id="ARBA00003213"/>
    </source>
</evidence>
<evidence type="ECO:0000256" key="13">
    <source>
        <dbReference type="RuleBase" id="RU003785"/>
    </source>
</evidence>
<comment type="cofactor">
    <cofactor evidence="1 10">
        <name>Mg(2+)</name>
        <dbReference type="ChEBI" id="CHEBI:18420"/>
    </cofactor>
</comment>
<dbReference type="PANTHER" id="PTHR11088:SF60">
    <property type="entry name" value="TRNA DIMETHYLALLYLTRANSFERASE"/>
    <property type="match status" value="1"/>
</dbReference>
<dbReference type="RefSeq" id="WP_138789101.1">
    <property type="nucleotide sequence ID" value="NZ_JBHTGQ010000028.1"/>
</dbReference>
<keyword evidence="6 10" id="KW-0547">Nucleotide-binding</keyword>
<evidence type="ECO:0000256" key="12">
    <source>
        <dbReference type="RuleBase" id="RU003784"/>
    </source>
</evidence>
<dbReference type="SUPFAM" id="SSF52540">
    <property type="entry name" value="P-loop containing nucleoside triphosphate hydrolases"/>
    <property type="match status" value="2"/>
</dbReference>
<dbReference type="Gene3D" id="3.40.50.300">
    <property type="entry name" value="P-loop containing nucleotide triphosphate hydrolases"/>
    <property type="match status" value="1"/>
</dbReference>
<organism evidence="14 15">
    <name type="scientific">Paenibacillus thermoaerophilus</name>
    <dbReference type="NCBI Taxonomy" id="1215385"/>
    <lineage>
        <taxon>Bacteria</taxon>
        <taxon>Bacillati</taxon>
        <taxon>Bacillota</taxon>
        <taxon>Bacilli</taxon>
        <taxon>Bacillales</taxon>
        <taxon>Paenibacillaceae</taxon>
        <taxon>Paenibacillus</taxon>
    </lineage>
</organism>
<dbReference type="InterPro" id="IPR027417">
    <property type="entry name" value="P-loop_NTPase"/>
</dbReference>
<evidence type="ECO:0000313" key="14">
    <source>
        <dbReference type="EMBL" id="MFC7750819.1"/>
    </source>
</evidence>
<dbReference type="EMBL" id="JBHTGQ010000028">
    <property type="protein sequence ID" value="MFC7750819.1"/>
    <property type="molecule type" value="Genomic_DNA"/>
</dbReference>
<proteinExistence type="inferred from homology"/>
<dbReference type="Pfam" id="PF01715">
    <property type="entry name" value="IPPT"/>
    <property type="match status" value="1"/>
</dbReference>
<feature type="site" description="Interaction with substrate tRNA" evidence="10">
    <location>
        <position position="108"/>
    </location>
</feature>